<proteinExistence type="inferred from homology"/>
<dbReference type="GO" id="GO:0005829">
    <property type="term" value="C:cytosol"/>
    <property type="evidence" value="ECO:0007669"/>
    <property type="project" value="TreeGrafter"/>
</dbReference>
<reference evidence="2" key="2">
    <citation type="submission" date="2023-01" db="EMBL/GenBank/DDBJ databases">
        <title>Draft genome sequence of Paraferrimonas sedimenticola strain NBRC 101628.</title>
        <authorList>
            <person name="Sun Q."/>
            <person name="Mori K."/>
        </authorList>
    </citation>
    <scope>NUCLEOTIDE SEQUENCE</scope>
    <source>
        <strain evidence="2">NBRC 101628</strain>
    </source>
</reference>
<evidence type="ECO:0000256" key="1">
    <source>
        <dbReference type="ARBA" id="ARBA00010552"/>
    </source>
</evidence>
<protein>
    <submittedName>
        <fullName evidence="2">Uncharacterized protein</fullName>
    </submittedName>
</protein>
<organism evidence="2 3">
    <name type="scientific">Paraferrimonas sedimenticola</name>
    <dbReference type="NCBI Taxonomy" id="375674"/>
    <lineage>
        <taxon>Bacteria</taxon>
        <taxon>Pseudomonadati</taxon>
        <taxon>Pseudomonadota</taxon>
        <taxon>Gammaproteobacteria</taxon>
        <taxon>Alteromonadales</taxon>
        <taxon>Ferrimonadaceae</taxon>
        <taxon>Paraferrimonas</taxon>
    </lineage>
</organism>
<dbReference type="Proteomes" id="UP001161422">
    <property type="component" value="Unassembled WGS sequence"/>
</dbReference>
<dbReference type="PANTHER" id="PTHR11803:SF58">
    <property type="entry name" value="PROTEIN HMF1-RELATED"/>
    <property type="match status" value="1"/>
</dbReference>
<accession>A0AA37RYX6</accession>
<dbReference type="InterPro" id="IPR006056">
    <property type="entry name" value="RidA"/>
</dbReference>
<comment type="similarity">
    <text evidence="1">Belongs to the RutC family.</text>
</comment>
<dbReference type="PANTHER" id="PTHR11803">
    <property type="entry name" value="2-IMINOBUTANOATE/2-IMINOPROPANOATE DEAMINASE RIDA"/>
    <property type="match status" value="1"/>
</dbReference>
<dbReference type="FunFam" id="3.30.1330.40:FF:000001">
    <property type="entry name" value="L-PSP family endoribonuclease"/>
    <property type="match status" value="1"/>
</dbReference>
<dbReference type="NCBIfam" id="TIGR00004">
    <property type="entry name" value="Rid family detoxifying hydrolase"/>
    <property type="match status" value="1"/>
</dbReference>
<dbReference type="Gene3D" id="3.30.1330.40">
    <property type="entry name" value="RutC-like"/>
    <property type="match status" value="1"/>
</dbReference>
<dbReference type="EMBL" id="BSNC01000011">
    <property type="protein sequence ID" value="GLP97778.1"/>
    <property type="molecule type" value="Genomic_DNA"/>
</dbReference>
<dbReference type="GO" id="GO:0019239">
    <property type="term" value="F:deaminase activity"/>
    <property type="evidence" value="ECO:0007669"/>
    <property type="project" value="TreeGrafter"/>
</dbReference>
<dbReference type="Pfam" id="PF01042">
    <property type="entry name" value="Ribonuc_L-PSP"/>
    <property type="match status" value="1"/>
</dbReference>
<reference evidence="2" key="1">
    <citation type="journal article" date="2014" name="Int. J. Syst. Evol. Microbiol.">
        <title>Complete genome sequence of Corynebacterium casei LMG S-19264T (=DSM 44701T), isolated from a smear-ripened cheese.</title>
        <authorList>
            <consortium name="US DOE Joint Genome Institute (JGI-PGF)"/>
            <person name="Walter F."/>
            <person name="Albersmeier A."/>
            <person name="Kalinowski J."/>
            <person name="Ruckert C."/>
        </authorList>
    </citation>
    <scope>NUCLEOTIDE SEQUENCE</scope>
    <source>
        <strain evidence="2">NBRC 101628</strain>
    </source>
</reference>
<comment type="caution">
    <text evidence="2">The sequence shown here is derived from an EMBL/GenBank/DDBJ whole genome shotgun (WGS) entry which is preliminary data.</text>
</comment>
<evidence type="ECO:0000313" key="2">
    <source>
        <dbReference type="EMBL" id="GLP97778.1"/>
    </source>
</evidence>
<dbReference type="InterPro" id="IPR035959">
    <property type="entry name" value="RutC-like_sf"/>
</dbReference>
<dbReference type="RefSeq" id="WP_095507094.1">
    <property type="nucleotide sequence ID" value="NZ_BSNC01000011.1"/>
</dbReference>
<sequence length="126" mass="13532">MITLATDKAPAAVGPYSQAKVYQGILYTSGQIPLVPETGEMVSEDVREQTQQVMQNLRAIVEAAGANMGQIIKTTCYLADINDFAVFNQAYAEAFDEVFPARSCFEVANLPLGAKVEVEAIVALDG</sequence>
<dbReference type="SUPFAM" id="SSF55298">
    <property type="entry name" value="YjgF-like"/>
    <property type="match status" value="1"/>
</dbReference>
<dbReference type="CDD" id="cd00448">
    <property type="entry name" value="YjgF_YER057c_UK114_family"/>
    <property type="match status" value="1"/>
</dbReference>
<dbReference type="InterPro" id="IPR006175">
    <property type="entry name" value="YjgF/YER057c/UK114"/>
</dbReference>
<evidence type="ECO:0000313" key="3">
    <source>
        <dbReference type="Proteomes" id="UP001161422"/>
    </source>
</evidence>
<gene>
    <name evidence="2" type="ORF">GCM10007895_30850</name>
</gene>
<keyword evidence="3" id="KW-1185">Reference proteome</keyword>
<name>A0AA37RYX6_9GAMM</name>
<dbReference type="AlphaFoldDB" id="A0AA37RYX6"/>